<dbReference type="Proteomes" id="UP000001822">
    <property type="component" value="Chromosome"/>
</dbReference>
<accession>A0A6N4SVH0</accession>
<dbReference type="EMBL" id="CP000383">
    <property type="protein sequence ID" value="ABG60554.1"/>
    <property type="molecule type" value="Genomic_DNA"/>
</dbReference>
<keyword evidence="1" id="KW-0812">Transmembrane</keyword>
<gene>
    <name evidence="2" type="ordered locus">CHU_3315</name>
</gene>
<evidence type="ECO:0000313" key="3">
    <source>
        <dbReference type="Proteomes" id="UP000001822"/>
    </source>
</evidence>
<keyword evidence="3" id="KW-1185">Reference proteome</keyword>
<proteinExistence type="predicted"/>
<evidence type="ECO:0000313" key="2">
    <source>
        <dbReference type="EMBL" id="ABG60554.1"/>
    </source>
</evidence>
<reference evidence="2 3" key="1">
    <citation type="journal article" date="2007" name="Appl. Environ. Microbiol.">
        <title>Genome sequence of the cellulolytic gliding bacterium Cytophaga hutchinsonii.</title>
        <authorList>
            <person name="Xie G."/>
            <person name="Bruce D.C."/>
            <person name="Challacombe J.F."/>
            <person name="Chertkov O."/>
            <person name="Detter J.C."/>
            <person name="Gilna P."/>
            <person name="Han C.S."/>
            <person name="Lucas S."/>
            <person name="Misra M."/>
            <person name="Myers G.L."/>
            <person name="Richardson P."/>
            <person name="Tapia R."/>
            <person name="Thayer N."/>
            <person name="Thompson L.S."/>
            <person name="Brettin T.S."/>
            <person name="Henrissat B."/>
            <person name="Wilson D.B."/>
            <person name="McBride M.J."/>
        </authorList>
    </citation>
    <scope>NUCLEOTIDE SEQUENCE [LARGE SCALE GENOMIC DNA]</scope>
    <source>
        <strain evidence="3">ATCC 33406 / DSM 1761 / CIP 103989 / NBRC 15051 / NCIMB 9469 / D465</strain>
    </source>
</reference>
<dbReference type="KEGG" id="chu:CHU_3315"/>
<dbReference type="AlphaFoldDB" id="A0A6N4SVH0"/>
<keyword evidence="1" id="KW-0472">Membrane</keyword>
<organism evidence="2 3">
    <name type="scientific">Cytophaga hutchinsonii (strain ATCC 33406 / DSM 1761 / CIP 103989 / NBRC 15051 / NCIMB 9469 / D465)</name>
    <dbReference type="NCBI Taxonomy" id="269798"/>
    <lineage>
        <taxon>Bacteria</taxon>
        <taxon>Pseudomonadati</taxon>
        <taxon>Bacteroidota</taxon>
        <taxon>Cytophagia</taxon>
        <taxon>Cytophagales</taxon>
        <taxon>Cytophagaceae</taxon>
        <taxon>Cytophaga</taxon>
    </lineage>
</organism>
<sequence>MYKSVLQIYNYTFLPLVGPALFHNAYRLNKAGYRQFISNCILLSFNLTPDKAFFYIFLINSLHFELIFLKMYCF</sequence>
<name>A0A6N4SVH0_CYTH3</name>
<protein>
    <submittedName>
        <fullName evidence="2">Uncharacterized protein</fullName>
    </submittedName>
</protein>
<feature type="transmembrane region" description="Helical" evidence="1">
    <location>
        <begin position="52"/>
        <end position="73"/>
    </location>
</feature>
<evidence type="ECO:0000256" key="1">
    <source>
        <dbReference type="SAM" id="Phobius"/>
    </source>
</evidence>
<keyword evidence="1" id="KW-1133">Transmembrane helix</keyword>